<comment type="caution">
    <text evidence="2">The sequence shown here is derived from an EMBL/GenBank/DDBJ whole genome shotgun (WGS) entry which is preliminary data.</text>
</comment>
<accession>A0ABR1BVQ4</accession>
<dbReference type="PANTHER" id="PTHR46060:SF2">
    <property type="entry name" value="HISTONE-LYSINE N-METHYLTRANSFERASE SETMAR"/>
    <property type="match status" value="1"/>
</dbReference>
<evidence type="ECO:0000313" key="3">
    <source>
        <dbReference type="Proteomes" id="UP001303046"/>
    </source>
</evidence>
<dbReference type="InterPro" id="IPR036397">
    <property type="entry name" value="RNaseH_sf"/>
</dbReference>
<dbReference type="Gene3D" id="1.10.10.1450">
    <property type="match status" value="1"/>
</dbReference>
<dbReference type="InterPro" id="IPR052709">
    <property type="entry name" value="Transposase-MT_Hybrid"/>
</dbReference>
<evidence type="ECO:0000313" key="2">
    <source>
        <dbReference type="EMBL" id="KAK6730461.1"/>
    </source>
</evidence>
<name>A0ABR1BVQ4_NECAM</name>
<reference evidence="2 3" key="1">
    <citation type="submission" date="2023-08" db="EMBL/GenBank/DDBJ databases">
        <title>A Necator americanus chromosomal reference genome.</title>
        <authorList>
            <person name="Ilik V."/>
            <person name="Petrzelkova K.J."/>
            <person name="Pardy F."/>
            <person name="Fuh T."/>
            <person name="Niatou-Singa F.S."/>
            <person name="Gouil Q."/>
            <person name="Baker L."/>
            <person name="Ritchie M.E."/>
            <person name="Jex A.R."/>
            <person name="Gazzola D."/>
            <person name="Li H."/>
            <person name="Toshio Fujiwara R."/>
            <person name="Zhan B."/>
            <person name="Aroian R.V."/>
            <person name="Pafco B."/>
            <person name="Schwarz E.M."/>
        </authorList>
    </citation>
    <scope>NUCLEOTIDE SEQUENCE [LARGE SCALE GENOMIC DNA]</scope>
    <source>
        <strain evidence="2 3">Aroian</strain>
        <tissue evidence="2">Whole animal</tissue>
    </source>
</reference>
<proteinExistence type="predicted"/>
<sequence>MNRSDYRVIMLYEFKLGNSTAEAPRNLNRVFGSDCPCERTVELWFKKFASNDFDLKEKPRRCCGSSLDNLERTVEANPETDKRTSAEDHGVHHTTVVRHLVEISEVKKMSDEEQRLARYGMCSNLLIRLKYEPFPSRIITEDEKWVLLDNRKRGFVWVDKDAPPNTFPKADSSKRKSCAYSLVVCRGLNHYGFMQADQTITAESYCCDLEHIYEKLQKLWPAVVNKGGPILLQAIYRTNHLAQNSLNHLGTEVLSHPPYFPNLSSKGYHFFRARD</sequence>
<dbReference type="PANTHER" id="PTHR46060">
    <property type="entry name" value="MARINER MOS1 TRANSPOSASE-LIKE PROTEIN"/>
    <property type="match status" value="1"/>
</dbReference>
<dbReference type="Gene3D" id="3.30.420.10">
    <property type="entry name" value="Ribonuclease H-like superfamily/Ribonuclease H"/>
    <property type="match status" value="1"/>
</dbReference>
<dbReference type="InterPro" id="IPR041426">
    <property type="entry name" value="Mos1_HTH"/>
</dbReference>
<dbReference type="Pfam" id="PF17906">
    <property type="entry name" value="HTH_48"/>
    <property type="match status" value="1"/>
</dbReference>
<gene>
    <name evidence="2" type="primary">Necator_chrI.g3252</name>
    <name evidence="2" type="ORF">RB195_007123</name>
</gene>
<dbReference type="Pfam" id="PF01359">
    <property type="entry name" value="Transposase_1"/>
    <property type="match status" value="1"/>
</dbReference>
<evidence type="ECO:0000259" key="1">
    <source>
        <dbReference type="Pfam" id="PF17906"/>
    </source>
</evidence>
<feature type="domain" description="Mos1 transposase HTH" evidence="1">
    <location>
        <begin position="5"/>
        <end position="52"/>
    </location>
</feature>
<dbReference type="InterPro" id="IPR001888">
    <property type="entry name" value="Transposase_1"/>
</dbReference>
<dbReference type="EMBL" id="JAVFWL010000001">
    <property type="protein sequence ID" value="KAK6730461.1"/>
    <property type="molecule type" value="Genomic_DNA"/>
</dbReference>
<protein>
    <recommendedName>
        <fullName evidence="1">Mos1 transposase HTH domain-containing protein</fullName>
    </recommendedName>
</protein>
<organism evidence="2 3">
    <name type="scientific">Necator americanus</name>
    <name type="common">Human hookworm</name>
    <dbReference type="NCBI Taxonomy" id="51031"/>
    <lineage>
        <taxon>Eukaryota</taxon>
        <taxon>Metazoa</taxon>
        <taxon>Ecdysozoa</taxon>
        <taxon>Nematoda</taxon>
        <taxon>Chromadorea</taxon>
        <taxon>Rhabditida</taxon>
        <taxon>Rhabditina</taxon>
        <taxon>Rhabditomorpha</taxon>
        <taxon>Strongyloidea</taxon>
        <taxon>Ancylostomatidae</taxon>
        <taxon>Bunostominae</taxon>
        <taxon>Necator</taxon>
    </lineage>
</organism>
<keyword evidence="3" id="KW-1185">Reference proteome</keyword>
<dbReference type="Proteomes" id="UP001303046">
    <property type="component" value="Unassembled WGS sequence"/>
</dbReference>